<protein>
    <recommendedName>
        <fullName evidence="7">U3 small nucleolar ribonucleoprotein protein MPP10</fullName>
    </recommendedName>
</protein>
<evidence type="ECO:0000256" key="8">
    <source>
        <dbReference type="SAM" id="MobiDB-lite"/>
    </source>
</evidence>
<dbReference type="GO" id="GO:0005732">
    <property type="term" value="C:sno(s)RNA-containing ribonucleoprotein complex"/>
    <property type="evidence" value="ECO:0007669"/>
    <property type="project" value="UniProtKB-UniRule"/>
</dbReference>
<feature type="region of interest" description="Disordered" evidence="8">
    <location>
        <begin position="157"/>
        <end position="194"/>
    </location>
</feature>
<evidence type="ECO:0000256" key="2">
    <source>
        <dbReference type="ARBA" id="ARBA00022517"/>
    </source>
</evidence>
<dbReference type="Pfam" id="PF04006">
    <property type="entry name" value="Mpp10"/>
    <property type="match status" value="1"/>
</dbReference>
<dbReference type="PANTHER" id="PTHR17039">
    <property type="entry name" value="U3 SMALL NUCLEOLAR RIBONUCLEOPROTEIN PROTEIN MPP10"/>
    <property type="match status" value="1"/>
</dbReference>
<evidence type="ECO:0000256" key="1">
    <source>
        <dbReference type="ARBA" id="ARBA00004604"/>
    </source>
</evidence>
<feature type="compositionally biased region" description="Acidic residues" evidence="8">
    <location>
        <begin position="99"/>
        <end position="132"/>
    </location>
</feature>
<reference evidence="9 10" key="1">
    <citation type="submission" date="2014-04" db="EMBL/GenBank/DDBJ databases">
        <authorList>
            <consortium name="DOE Joint Genome Institute"/>
            <person name="Kuo A."/>
            <person name="Girlanda M."/>
            <person name="Perotto S."/>
            <person name="Kohler A."/>
            <person name="Nagy L.G."/>
            <person name="Floudas D."/>
            <person name="Copeland A."/>
            <person name="Barry K.W."/>
            <person name="Cichocki N."/>
            <person name="Veneault-Fourrey C."/>
            <person name="LaButti K."/>
            <person name="Lindquist E.A."/>
            <person name="Lipzen A."/>
            <person name="Lundell T."/>
            <person name="Morin E."/>
            <person name="Murat C."/>
            <person name="Sun H."/>
            <person name="Tunlid A."/>
            <person name="Henrissat B."/>
            <person name="Grigoriev I.V."/>
            <person name="Hibbett D.S."/>
            <person name="Martin F."/>
            <person name="Nordberg H.P."/>
            <person name="Cantor M.N."/>
            <person name="Hua S.X."/>
        </authorList>
    </citation>
    <scope>NUCLEOTIDE SEQUENCE [LARGE SCALE GENOMIC DNA]</scope>
    <source>
        <strain evidence="9 10">MUT 4182</strain>
    </source>
</reference>
<feature type="region of interest" description="Disordered" evidence="8">
    <location>
        <begin position="1"/>
        <end position="55"/>
    </location>
</feature>
<feature type="compositionally biased region" description="Acidic residues" evidence="8">
    <location>
        <begin position="1"/>
        <end position="10"/>
    </location>
</feature>
<sequence>MASDGEDLGEDIVKLRDHEEEEEEEPPVVGLRQPRRRSQQPIWIGPRHPTLDDGFFGIDKFNRDTELMEAKHKSRGRLGGDDDDEEEEEAINLFAPIDGGEDEEDEEMELDEDEDEDEEDEESDEDEDEDEGGIPAKQTMLNGAFKTEGMEGIMYGDFFRPPYKFADSAPSQPSSGPPPAPPSLKAKGKGKANVSVRFHEQVRVKTIKARGKGKSLNDDDDEEDDFDALGMGMNGAGGAFMNPFMNMGPGGFGGFAPRQPVIAPPEEQGNQNGPNLNGANPFAGIDGMDREEDEEDYEEEDHEDEMEDDDEEYDEEDDEEDDDDDEDVEDEEVDYDMDEGQEAIERLKDDIFAEPEEGYRAPEELSTHEKRLRALTQEISILEDQNVAEKPWTQMGEANAKRRPENSLLETDLEFEASAKPAPIITEEVTQSLEDMIKARILENRFDDVIRQRPVDDKAFLPSKVLEISDKEAQKSLAEIYEDEYTTAASGEGRKDDRLAQEHKEIEKSWGDICYKLDALCNAHFTPKQPKATISTLSNVASASLESALPASVSTSTILAPEEMFAFDPRATTSKTEMSPGEKKALRTKVKHERKAQGQMINGAVVKFSNNAGGSATAAAGLKNGKQPKNAKEAKDAALESLVKTGKGVTVVGKPHVGKSTNVKDKAREGGASLKL</sequence>
<name>A0A0C3Q276_9AGAM</name>
<evidence type="ECO:0000256" key="5">
    <source>
        <dbReference type="ARBA" id="ARBA00023274"/>
    </source>
</evidence>
<comment type="similarity">
    <text evidence="6 7">Belongs to the MPP10 family.</text>
</comment>
<evidence type="ECO:0000313" key="10">
    <source>
        <dbReference type="Proteomes" id="UP000054248"/>
    </source>
</evidence>
<evidence type="ECO:0000313" key="9">
    <source>
        <dbReference type="EMBL" id="KIO16454.1"/>
    </source>
</evidence>
<gene>
    <name evidence="9" type="ORF">M407DRAFT_33900</name>
</gene>
<evidence type="ECO:0000256" key="7">
    <source>
        <dbReference type="PIRNR" id="PIRNR017300"/>
    </source>
</evidence>
<dbReference type="OrthoDB" id="445326at2759"/>
<feature type="compositionally biased region" description="Acidic residues" evidence="8">
    <location>
        <begin position="81"/>
        <end position="90"/>
    </location>
</feature>
<dbReference type="HOGENOM" id="CLU_011271_2_0_1"/>
<dbReference type="GO" id="GO:0032040">
    <property type="term" value="C:small-subunit processome"/>
    <property type="evidence" value="ECO:0007669"/>
    <property type="project" value="TreeGrafter"/>
</dbReference>
<dbReference type="PIRSF" id="PIRSF017300">
    <property type="entry name" value="snoRNP_Mpp10"/>
    <property type="match status" value="1"/>
</dbReference>
<feature type="region of interest" description="Disordered" evidence="8">
    <location>
        <begin position="617"/>
        <end position="637"/>
    </location>
</feature>
<feature type="region of interest" description="Disordered" evidence="8">
    <location>
        <begin position="653"/>
        <end position="676"/>
    </location>
</feature>
<feature type="region of interest" description="Disordered" evidence="8">
    <location>
        <begin position="251"/>
        <end position="340"/>
    </location>
</feature>
<proteinExistence type="inferred from homology"/>
<dbReference type="InterPro" id="IPR012173">
    <property type="entry name" value="Mpp10"/>
</dbReference>
<accession>A0A0C3Q276</accession>
<dbReference type="GO" id="GO:0006364">
    <property type="term" value="P:rRNA processing"/>
    <property type="evidence" value="ECO:0007669"/>
    <property type="project" value="UniProtKB-KW"/>
</dbReference>
<dbReference type="Proteomes" id="UP000054248">
    <property type="component" value="Unassembled WGS sequence"/>
</dbReference>
<dbReference type="GO" id="GO:0034457">
    <property type="term" value="C:Mpp10 complex"/>
    <property type="evidence" value="ECO:0007669"/>
    <property type="project" value="UniProtKB-UniRule"/>
</dbReference>
<organism evidence="9 10">
    <name type="scientific">Tulasnella calospora MUT 4182</name>
    <dbReference type="NCBI Taxonomy" id="1051891"/>
    <lineage>
        <taxon>Eukaryota</taxon>
        <taxon>Fungi</taxon>
        <taxon>Dikarya</taxon>
        <taxon>Basidiomycota</taxon>
        <taxon>Agaricomycotina</taxon>
        <taxon>Agaricomycetes</taxon>
        <taxon>Cantharellales</taxon>
        <taxon>Tulasnellaceae</taxon>
        <taxon>Tulasnella</taxon>
    </lineage>
</organism>
<comment type="function">
    <text evidence="7">Involved in nucleolar processing of pre-18S ribosomal RNA.</text>
</comment>
<dbReference type="PANTHER" id="PTHR17039:SF0">
    <property type="entry name" value="U3 SMALL NUCLEOLAR RIBONUCLEOPROTEIN PROTEIN MPP10"/>
    <property type="match status" value="1"/>
</dbReference>
<evidence type="ECO:0000256" key="6">
    <source>
        <dbReference type="ARBA" id="ARBA00029455"/>
    </source>
</evidence>
<evidence type="ECO:0000256" key="4">
    <source>
        <dbReference type="ARBA" id="ARBA00023242"/>
    </source>
</evidence>
<dbReference type="STRING" id="1051891.A0A0C3Q276"/>
<feature type="region of interest" description="Disordered" evidence="8">
    <location>
        <begin position="67"/>
        <end position="145"/>
    </location>
</feature>
<keyword evidence="5 7" id="KW-0687">Ribonucleoprotein</keyword>
<keyword evidence="2 7" id="KW-0690">Ribosome biogenesis</keyword>
<keyword evidence="10" id="KW-1185">Reference proteome</keyword>
<evidence type="ECO:0000256" key="3">
    <source>
        <dbReference type="ARBA" id="ARBA00022552"/>
    </source>
</evidence>
<dbReference type="EMBL" id="KN823561">
    <property type="protein sequence ID" value="KIO16454.1"/>
    <property type="molecule type" value="Genomic_DNA"/>
</dbReference>
<comment type="subcellular location">
    <subcellularLocation>
        <location evidence="1 7">Nucleus</location>
        <location evidence="1 7">Nucleolus</location>
    </subcellularLocation>
</comment>
<feature type="compositionally biased region" description="Polar residues" evidence="8">
    <location>
        <begin position="268"/>
        <end position="278"/>
    </location>
</feature>
<feature type="region of interest" description="Disordered" evidence="8">
    <location>
        <begin position="208"/>
        <end position="229"/>
    </location>
</feature>
<reference evidence="10" key="2">
    <citation type="submission" date="2015-01" db="EMBL/GenBank/DDBJ databases">
        <title>Evolutionary Origins and Diversification of the Mycorrhizal Mutualists.</title>
        <authorList>
            <consortium name="DOE Joint Genome Institute"/>
            <consortium name="Mycorrhizal Genomics Consortium"/>
            <person name="Kohler A."/>
            <person name="Kuo A."/>
            <person name="Nagy L.G."/>
            <person name="Floudas D."/>
            <person name="Copeland A."/>
            <person name="Barry K.W."/>
            <person name="Cichocki N."/>
            <person name="Veneault-Fourrey C."/>
            <person name="LaButti K."/>
            <person name="Lindquist E.A."/>
            <person name="Lipzen A."/>
            <person name="Lundell T."/>
            <person name="Morin E."/>
            <person name="Murat C."/>
            <person name="Riley R."/>
            <person name="Ohm R."/>
            <person name="Sun H."/>
            <person name="Tunlid A."/>
            <person name="Henrissat B."/>
            <person name="Grigoriev I.V."/>
            <person name="Hibbett D.S."/>
            <person name="Martin F."/>
        </authorList>
    </citation>
    <scope>NUCLEOTIDE SEQUENCE [LARGE SCALE GENOMIC DNA]</scope>
    <source>
        <strain evidence="10">MUT 4182</strain>
    </source>
</reference>
<feature type="compositionally biased region" description="Acidic residues" evidence="8">
    <location>
        <begin position="218"/>
        <end position="227"/>
    </location>
</feature>
<feature type="compositionally biased region" description="Acidic residues" evidence="8">
    <location>
        <begin position="289"/>
        <end position="340"/>
    </location>
</feature>
<dbReference type="AlphaFoldDB" id="A0A0C3Q276"/>
<keyword evidence="4 7" id="KW-0539">Nucleus</keyword>
<keyword evidence="3 7" id="KW-0698">rRNA processing</keyword>